<comment type="caution">
    <text evidence="2">The sequence shown here is derived from an EMBL/GenBank/DDBJ whole genome shotgun (WGS) entry which is preliminary data.</text>
</comment>
<keyword evidence="3" id="KW-1185">Reference proteome</keyword>
<keyword evidence="1" id="KW-0472">Membrane</keyword>
<evidence type="ECO:0000313" key="2">
    <source>
        <dbReference type="EMBL" id="MBC3807756.1"/>
    </source>
</evidence>
<organism evidence="2 3">
    <name type="scientific">Undibacterium seohonense</name>
    <dbReference type="NCBI Taxonomy" id="1344950"/>
    <lineage>
        <taxon>Bacteria</taxon>
        <taxon>Pseudomonadati</taxon>
        <taxon>Pseudomonadota</taxon>
        <taxon>Betaproteobacteria</taxon>
        <taxon>Burkholderiales</taxon>
        <taxon>Oxalobacteraceae</taxon>
        <taxon>Undibacterium</taxon>
    </lineage>
</organism>
<dbReference type="Pfam" id="PF07963">
    <property type="entry name" value="N_methyl"/>
    <property type="match status" value="1"/>
</dbReference>
<dbReference type="NCBIfam" id="TIGR02523">
    <property type="entry name" value="type_IV_pilV"/>
    <property type="match status" value="1"/>
</dbReference>
<keyword evidence="1" id="KW-1133">Transmembrane helix</keyword>
<feature type="transmembrane region" description="Helical" evidence="1">
    <location>
        <begin position="6"/>
        <end position="30"/>
    </location>
</feature>
<name>A0ABR6X4G0_9BURK</name>
<dbReference type="RefSeq" id="WP_186922840.1">
    <property type="nucleotide sequence ID" value="NZ_JACOFW010000010.1"/>
</dbReference>
<protein>
    <submittedName>
        <fullName evidence="2">Type IV pilus modification protein PilV</fullName>
    </submittedName>
</protein>
<accession>A0ABR6X4G0</accession>
<keyword evidence="1" id="KW-0812">Transmembrane</keyword>
<evidence type="ECO:0000256" key="1">
    <source>
        <dbReference type="SAM" id="Phobius"/>
    </source>
</evidence>
<dbReference type="EMBL" id="JACOFW010000010">
    <property type="protein sequence ID" value="MBC3807756.1"/>
    <property type="molecule type" value="Genomic_DNA"/>
</dbReference>
<gene>
    <name evidence="2" type="primary">pilV</name>
    <name evidence="2" type="ORF">H8K52_10410</name>
</gene>
<dbReference type="InterPro" id="IPR013362">
    <property type="entry name" value="Pilus_4_PilV"/>
</dbReference>
<reference evidence="2 3" key="1">
    <citation type="submission" date="2020-08" db="EMBL/GenBank/DDBJ databases">
        <title>Novel species isolated from subtropical streams in China.</title>
        <authorList>
            <person name="Lu H."/>
        </authorList>
    </citation>
    <scope>NUCLEOTIDE SEQUENCE [LARGE SCALE GENOMIC DNA]</scope>
    <source>
        <strain evidence="2 3">KACC 16656</strain>
    </source>
</reference>
<dbReference type="Proteomes" id="UP000648257">
    <property type="component" value="Unassembled WGS sequence"/>
</dbReference>
<sequence>MKHKQIGATLIEIMIAIVVMAIGLLGLASLQTNAMRFQKSSSQRSEATQAAADLGDRMRSNWAGIVKISQPPDPMQADNIKAGNILSYTFQEEYNISSVANHTPPNNCKTSSCQQPQIAANDIQEWLRDLQRRLVGGTGIVVPVPGTTYPTFIITVMWKEPSFNGLDATCPPVAKAPVGVRCYNLNYTI</sequence>
<evidence type="ECO:0000313" key="3">
    <source>
        <dbReference type="Proteomes" id="UP000648257"/>
    </source>
</evidence>
<dbReference type="InterPro" id="IPR012902">
    <property type="entry name" value="N_methyl_site"/>
</dbReference>
<proteinExistence type="predicted"/>